<dbReference type="InterPro" id="IPR002938">
    <property type="entry name" value="FAD-bd"/>
</dbReference>
<dbReference type="InterPro" id="IPR012941">
    <property type="entry name" value="Phe_hydrox_C_dim_dom"/>
</dbReference>
<dbReference type="Pfam" id="PF01494">
    <property type="entry name" value="FAD_binding_3"/>
    <property type="match status" value="3"/>
</dbReference>
<evidence type="ECO:0000256" key="5">
    <source>
        <dbReference type="ARBA" id="ARBA00023002"/>
    </source>
</evidence>
<name>A0ABQ8FU37_9PEZI</name>
<evidence type="ECO:0000256" key="4">
    <source>
        <dbReference type="ARBA" id="ARBA00022827"/>
    </source>
</evidence>
<evidence type="ECO:0000256" key="3">
    <source>
        <dbReference type="ARBA" id="ARBA00022630"/>
    </source>
</evidence>
<keyword evidence="5" id="KW-0560">Oxidoreductase</keyword>
<dbReference type="CDD" id="cd02979">
    <property type="entry name" value="PHOX_C"/>
    <property type="match status" value="1"/>
</dbReference>
<evidence type="ECO:0000256" key="1">
    <source>
        <dbReference type="ARBA" id="ARBA00001974"/>
    </source>
</evidence>
<dbReference type="PANTHER" id="PTHR43004">
    <property type="entry name" value="TRK SYSTEM POTASSIUM UPTAKE PROTEIN"/>
    <property type="match status" value="1"/>
</dbReference>
<dbReference type="SUPFAM" id="SSF52833">
    <property type="entry name" value="Thioredoxin-like"/>
    <property type="match status" value="1"/>
</dbReference>
<dbReference type="InterPro" id="IPR050641">
    <property type="entry name" value="RIFMO-like"/>
</dbReference>
<dbReference type="PANTHER" id="PTHR43004:SF19">
    <property type="entry name" value="BINDING MONOOXYGENASE, PUTATIVE (JCVI)-RELATED"/>
    <property type="match status" value="1"/>
</dbReference>
<dbReference type="PRINTS" id="PR00420">
    <property type="entry name" value="RNGMNOXGNASE"/>
</dbReference>
<feature type="domain" description="FAD-binding" evidence="6">
    <location>
        <begin position="136"/>
        <end position="186"/>
    </location>
</feature>
<evidence type="ECO:0000313" key="9">
    <source>
        <dbReference type="Proteomes" id="UP000774617"/>
    </source>
</evidence>
<evidence type="ECO:0000259" key="7">
    <source>
        <dbReference type="Pfam" id="PF07976"/>
    </source>
</evidence>
<organism evidence="8 9">
    <name type="scientific">Macrophomina phaseolina</name>
    <dbReference type="NCBI Taxonomy" id="35725"/>
    <lineage>
        <taxon>Eukaryota</taxon>
        <taxon>Fungi</taxon>
        <taxon>Dikarya</taxon>
        <taxon>Ascomycota</taxon>
        <taxon>Pezizomycotina</taxon>
        <taxon>Dothideomycetes</taxon>
        <taxon>Dothideomycetes incertae sedis</taxon>
        <taxon>Botryosphaeriales</taxon>
        <taxon>Botryosphaeriaceae</taxon>
        <taxon>Macrophomina</taxon>
    </lineage>
</organism>
<feature type="domain" description="FAD-binding" evidence="6">
    <location>
        <begin position="190"/>
        <end position="268"/>
    </location>
</feature>
<comment type="caution">
    <text evidence="8">The sequence shown here is derived from an EMBL/GenBank/DDBJ whole genome shotgun (WGS) entry which is preliminary data.</text>
</comment>
<comment type="similarity">
    <text evidence="2">Belongs to the PheA/TfdB FAD monooxygenase family.</text>
</comment>
<evidence type="ECO:0008006" key="10">
    <source>
        <dbReference type="Google" id="ProtNLM"/>
    </source>
</evidence>
<dbReference type="InterPro" id="IPR036188">
    <property type="entry name" value="FAD/NAD-bd_sf"/>
</dbReference>
<protein>
    <recommendedName>
        <fullName evidence="10">Monooxygenase FAD-binding protein</fullName>
    </recommendedName>
</protein>
<dbReference type="Proteomes" id="UP000774617">
    <property type="component" value="Unassembled WGS sequence"/>
</dbReference>
<evidence type="ECO:0000313" key="8">
    <source>
        <dbReference type="EMBL" id="KAH7026929.1"/>
    </source>
</evidence>
<keyword evidence="9" id="KW-1185">Reference proteome</keyword>
<dbReference type="InterPro" id="IPR036249">
    <property type="entry name" value="Thioredoxin-like_sf"/>
</dbReference>
<feature type="domain" description="Phenol hydroxylase-like C-terminal dimerisation" evidence="7">
    <location>
        <begin position="287"/>
        <end position="379"/>
    </location>
</feature>
<evidence type="ECO:0000256" key="2">
    <source>
        <dbReference type="ARBA" id="ARBA00007801"/>
    </source>
</evidence>
<dbReference type="InterPro" id="IPR038220">
    <property type="entry name" value="PHOX_C_sf"/>
</dbReference>
<dbReference type="SUPFAM" id="SSF51905">
    <property type="entry name" value="FAD/NAD(P)-binding domain"/>
    <property type="match status" value="1"/>
</dbReference>
<proteinExistence type="inferred from homology"/>
<dbReference type="Gene3D" id="3.40.30.20">
    <property type="match status" value="2"/>
</dbReference>
<keyword evidence="4" id="KW-0274">FAD</keyword>
<reference evidence="8 9" key="1">
    <citation type="journal article" date="2021" name="Nat. Commun.">
        <title>Genetic determinants of endophytism in the Arabidopsis root mycobiome.</title>
        <authorList>
            <person name="Mesny F."/>
            <person name="Miyauchi S."/>
            <person name="Thiergart T."/>
            <person name="Pickel B."/>
            <person name="Atanasova L."/>
            <person name="Karlsson M."/>
            <person name="Huettel B."/>
            <person name="Barry K.W."/>
            <person name="Haridas S."/>
            <person name="Chen C."/>
            <person name="Bauer D."/>
            <person name="Andreopoulos W."/>
            <person name="Pangilinan J."/>
            <person name="LaButti K."/>
            <person name="Riley R."/>
            <person name="Lipzen A."/>
            <person name="Clum A."/>
            <person name="Drula E."/>
            <person name="Henrissat B."/>
            <person name="Kohler A."/>
            <person name="Grigoriev I.V."/>
            <person name="Martin F.M."/>
            <person name="Hacquard S."/>
        </authorList>
    </citation>
    <scope>NUCLEOTIDE SEQUENCE [LARGE SCALE GENOMIC DNA]</scope>
    <source>
        <strain evidence="8 9">MPI-SDFR-AT-0080</strain>
    </source>
</reference>
<dbReference type="EMBL" id="JAGTJR010000054">
    <property type="protein sequence ID" value="KAH7026929.1"/>
    <property type="molecule type" value="Genomic_DNA"/>
</dbReference>
<sequence length="412" mass="45700">MGDSRVPESRTDVLTTGAGPAGVAAAYWMANAALCFFSRIINKRGTKLFTGQADSLRARTQEMFDSMGILHRVEQEGQEANPNLHIERGVIAESLEYDERLENDHQALRTLSDEEANPSSLSPDDWESSVMQAKAKLGRVEVIKAMYVIGADGAHSCTRKQMGAKMEGEASNVVWGVMDVVPISNFRELLQVGRRVASKLTRCNRIFIAGDAAHTHTPKAGVGMNISIQDGFNLGWKVASAAAGITKPEAILHRYELVRHPVAKTLFEFGQTWSDLFANDRSAPRTHADGLPVWSTNIMKSDGRWHIVVLAGDIFVPAQRARLQSLWTHLEQEDEDSIRRRFTPSERKINSVIDVIAINSAPRTSLDLFDLPEALRPIKRGAVAIMRPDQYIGWLGDLEEAPEMRDYLDGVL</sequence>
<gene>
    <name evidence="8" type="ORF">B0J12DRAFT_722098</name>
</gene>
<dbReference type="Pfam" id="PF07976">
    <property type="entry name" value="Phe_hydrox_dim"/>
    <property type="match status" value="1"/>
</dbReference>
<evidence type="ECO:0000259" key="6">
    <source>
        <dbReference type="Pfam" id="PF01494"/>
    </source>
</evidence>
<accession>A0ABQ8FU37</accession>
<feature type="domain" description="FAD-binding" evidence="6">
    <location>
        <begin position="10"/>
        <end position="85"/>
    </location>
</feature>
<keyword evidence="3" id="KW-0285">Flavoprotein</keyword>
<dbReference type="Gene3D" id="3.50.50.60">
    <property type="entry name" value="FAD/NAD(P)-binding domain"/>
    <property type="match status" value="1"/>
</dbReference>
<comment type="cofactor">
    <cofactor evidence="1">
        <name>FAD</name>
        <dbReference type="ChEBI" id="CHEBI:57692"/>
    </cofactor>
</comment>